<keyword evidence="2" id="KW-1185">Reference proteome</keyword>
<dbReference type="EMBL" id="JACEIK010005513">
    <property type="protein sequence ID" value="MCE0481692.1"/>
    <property type="molecule type" value="Genomic_DNA"/>
</dbReference>
<comment type="caution">
    <text evidence="1">The sequence shown here is derived from an EMBL/GenBank/DDBJ whole genome shotgun (WGS) entry which is preliminary data.</text>
</comment>
<protein>
    <submittedName>
        <fullName evidence="1">Uncharacterized protein</fullName>
    </submittedName>
</protein>
<gene>
    <name evidence="1" type="ORF">HAX54_039632</name>
</gene>
<dbReference type="Proteomes" id="UP000823775">
    <property type="component" value="Unassembled WGS sequence"/>
</dbReference>
<name>A0ABS8VMY3_DATST</name>
<reference evidence="1 2" key="1">
    <citation type="journal article" date="2021" name="BMC Genomics">
        <title>Datura genome reveals duplications of psychoactive alkaloid biosynthetic genes and high mutation rate following tissue culture.</title>
        <authorList>
            <person name="Rajewski A."/>
            <person name="Carter-House D."/>
            <person name="Stajich J."/>
            <person name="Litt A."/>
        </authorList>
    </citation>
    <scope>NUCLEOTIDE SEQUENCE [LARGE SCALE GENOMIC DNA]</scope>
    <source>
        <strain evidence="1">AR-01</strain>
    </source>
</reference>
<sequence length="85" mass="9594">GFGGKKNQENELKKVKSGPRYLAWSTRCYPQKRKNFHVGAMGGMRARPSARRKNFLSVMASKADKGKQIEVANEGLKRLRKETKG</sequence>
<evidence type="ECO:0000313" key="1">
    <source>
        <dbReference type="EMBL" id="MCE0481692.1"/>
    </source>
</evidence>
<feature type="non-terminal residue" evidence="1">
    <location>
        <position position="1"/>
    </location>
</feature>
<organism evidence="1 2">
    <name type="scientific">Datura stramonium</name>
    <name type="common">Jimsonweed</name>
    <name type="synonym">Common thornapple</name>
    <dbReference type="NCBI Taxonomy" id="4076"/>
    <lineage>
        <taxon>Eukaryota</taxon>
        <taxon>Viridiplantae</taxon>
        <taxon>Streptophyta</taxon>
        <taxon>Embryophyta</taxon>
        <taxon>Tracheophyta</taxon>
        <taxon>Spermatophyta</taxon>
        <taxon>Magnoliopsida</taxon>
        <taxon>eudicotyledons</taxon>
        <taxon>Gunneridae</taxon>
        <taxon>Pentapetalae</taxon>
        <taxon>asterids</taxon>
        <taxon>lamiids</taxon>
        <taxon>Solanales</taxon>
        <taxon>Solanaceae</taxon>
        <taxon>Solanoideae</taxon>
        <taxon>Datureae</taxon>
        <taxon>Datura</taxon>
    </lineage>
</organism>
<feature type="non-terminal residue" evidence="1">
    <location>
        <position position="85"/>
    </location>
</feature>
<evidence type="ECO:0000313" key="2">
    <source>
        <dbReference type="Proteomes" id="UP000823775"/>
    </source>
</evidence>
<accession>A0ABS8VMY3</accession>
<proteinExistence type="predicted"/>